<evidence type="ECO:0000256" key="3">
    <source>
        <dbReference type="ARBA" id="ARBA00022475"/>
    </source>
</evidence>
<keyword evidence="6" id="KW-0067">ATP-binding</keyword>
<keyword evidence="4" id="KW-0997">Cell inner membrane</keyword>
<dbReference type="PANTHER" id="PTHR43297:SF14">
    <property type="entry name" value="ATPASE AAA-TYPE CORE DOMAIN-CONTAINING PROTEIN"/>
    <property type="match status" value="1"/>
</dbReference>
<dbReference type="SUPFAM" id="SSF52540">
    <property type="entry name" value="P-loop containing nucleoside triphosphate hydrolases"/>
    <property type="match status" value="1"/>
</dbReference>
<evidence type="ECO:0000256" key="5">
    <source>
        <dbReference type="ARBA" id="ARBA00022741"/>
    </source>
</evidence>
<evidence type="ECO:0000256" key="7">
    <source>
        <dbReference type="ARBA" id="ARBA00022967"/>
    </source>
</evidence>
<dbReference type="InterPro" id="IPR050388">
    <property type="entry name" value="ABC_Ni/Peptide_Import"/>
</dbReference>
<dbReference type="InterPro" id="IPR027417">
    <property type="entry name" value="P-loop_NTPase"/>
</dbReference>
<evidence type="ECO:0000256" key="1">
    <source>
        <dbReference type="ARBA" id="ARBA00004202"/>
    </source>
</evidence>
<dbReference type="InterPro" id="IPR003439">
    <property type="entry name" value="ABC_transporter-like_ATP-bd"/>
</dbReference>
<comment type="subcellular location">
    <subcellularLocation>
        <location evidence="1">Cell membrane</location>
        <topology evidence="1">Peripheral membrane protein</topology>
    </subcellularLocation>
</comment>
<keyword evidence="5" id="KW-0547">Nucleotide-binding</keyword>
<dbReference type="AlphaFoldDB" id="A0A160VAP5"/>
<keyword evidence="8" id="KW-0472">Membrane</keyword>
<evidence type="ECO:0000256" key="2">
    <source>
        <dbReference type="ARBA" id="ARBA00022448"/>
    </source>
</evidence>
<evidence type="ECO:0000259" key="9">
    <source>
        <dbReference type="PROSITE" id="PS50893"/>
    </source>
</evidence>
<dbReference type="PANTHER" id="PTHR43297">
    <property type="entry name" value="OLIGOPEPTIDE TRANSPORT ATP-BINDING PROTEIN APPD"/>
    <property type="match status" value="1"/>
</dbReference>
<keyword evidence="3" id="KW-1003">Cell membrane</keyword>
<reference evidence="10" key="1">
    <citation type="submission" date="2015-10" db="EMBL/GenBank/DDBJ databases">
        <authorList>
            <person name="Gilbert D.G."/>
        </authorList>
    </citation>
    <scope>NUCLEOTIDE SEQUENCE</scope>
</reference>
<sequence length="327" mass="36013">MADLLTVEDLTVSFGTSAGRVKALNNVSLSVPVGEVVCVVGESGSGKSTLALTIMRLLPHNTEVSDGRIMYRGIDLLRAEPEQMRDLRGREISLVFQDAQSALNPIEAIGPQLEEVILAHSNVTLRGANQMAQDMLFEMGMADPKRIMGQFPFALSGGMCQRVMMAMALIMRPKLLIADEPTSGLDVTLQAEILHKIKELVKDHNASVLLITHDMGVVAAMANKVGVIYAGNVVETSEVIPLFRRPQHPYTWSLLQSLPRLDDPGKRIEPLPGTPPDMIKLPEECPFLPRCFKARNQCRTNPKPRLFELETGHMVACFNPVIPEEQD</sequence>
<dbReference type="PROSITE" id="PS50893">
    <property type="entry name" value="ABC_TRANSPORTER_2"/>
    <property type="match status" value="1"/>
</dbReference>
<dbReference type="EMBL" id="FAXA01000260">
    <property type="protein sequence ID" value="CUV02445.1"/>
    <property type="molecule type" value="Genomic_DNA"/>
</dbReference>
<feature type="domain" description="ABC transporter" evidence="9">
    <location>
        <begin position="5"/>
        <end position="255"/>
    </location>
</feature>
<name>A0A160VAP5_9ZZZZ</name>
<organism evidence="10">
    <name type="scientific">hydrothermal vent metagenome</name>
    <dbReference type="NCBI Taxonomy" id="652676"/>
    <lineage>
        <taxon>unclassified sequences</taxon>
        <taxon>metagenomes</taxon>
        <taxon>ecological metagenomes</taxon>
    </lineage>
</organism>
<dbReference type="InterPro" id="IPR013563">
    <property type="entry name" value="Oligopep_ABC_C"/>
</dbReference>
<evidence type="ECO:0000313" key="10">
    <source>
        <dbReference type="EMBL" id="CUV02445.1"/>
    </source>
</evidence>
<dbReference type="GO" id="GO:0016887">
    <property type="term" value="F:ATP hydrolysis activity"/>
    <property type="evidence" value="ECO:0007669"/>
    <property type="project" value="InterPro"/>
</dbReference>
<evidence type="ECO:0000256" key="4">
    <source>
        <dbReference type="ARBA" id="ARBA00022519"/>
    </source>
</evidence>
<dbReference type="PROSITE" id="PS00211">
    <property type="entry name" value="ABC_TRANSPORTER_1"/>
    <property type="match status" value="1"/>
</dbReference>
<evidence type="ECO:0000256" key="8">
    <source>
        <dbReference type="ARBA" id="ARBA00023136"/>
    </source>
</evidence>
<evidence type="ECO:0000256" key="6">
    <source>
        <dbReference type="ARBA" id="ARBA00022840"/>
    </source>
</evidence>
<proteinExistence type="predicted"/>
<dbReference type="FunFam" id="3.40.50.300:FF:000016">
    <property type="entry name" value="Oligopeptide ABC transporter ATP-binding component"/>
    <property type="match status" value="1"/>
</dbReference>
<keyword evidence="7" id="KW-1278">Translocase</keyword>
<dbReference type="SMART" id="SM00382">
    <property type="entry name" value="AAA"/>
    <property type="match status" value="1"/>
</dbReference>
<dbReference type="GO" id="GO:0005886">
    <property type="term" value="C:plasma membrane"/>
    <property type="evidence" value="ECO:0007669"/>
    <property type="project" value="UniProtKB-SubCell"/>
</dbReference>
<dbReference type="GO" id="GO:0005524">
    <property type="term" value="F:ATP binding"/>
    <property type="evidence" value="ECO:0007669"/>
    <property type="project" value="UniProtKB-KW"/>
</dbReference>
<dbReference type="Gene3D" id="3.40.50.300">
    <property type="entry name" value="P-loop containing nucleotide triphosphate hydrolases"/>
    <property type="match status" value="1"/>
</dbReference>
<dbReference type="CDD" id="cd03257">
    <property type="entry name" value="ABC_NikE_OppD_transporters"/>
    <property type="match status" value="1"/>
</dbReference>
<accession>A0A160VAP5</accession>
<dbReference type="Pfam" id="PF00005">
    <property type="entry name" value="ABC_tran"/>
    <property type="match status" value="1"/>
</dbReference>
<dbReference type="InterPro" id="IPR017871">
    <property type="entry name" value="ABC_transporter-like_CS"/>
</dbReference>
<dbReference type="GO" id="GO:0015833">
    <property type="term" value="P:peptide transport"/>
    <property type="evidence" value="ECO:0007669"/>
    <property type="project" value="InterPro"/>
</dbReference>
<dbReference type="Pfam" id="PF08352">
    <property type="entry name" value="oligo_HPY"/>
    <property type="match status" value="1"/>
</dbReference>
<dbReference type="NCBIfam" id="TIGR01727">
    <property type="entry name" value="oligo_HPY"/>
    <property type="match status" value="1"/>
</dbReference>
<keyword evidence="2" id="KW-0813">Transport</keyword>
<gene>
    <name evidence="10" type="ORF">MGWOODY_Clf1810</name>
</gene>
<protein>
    <submittedName>
        <fullName evidence="10">Oligopeptide transport system permease protein OppB (TC 3.A.1.5.1)</fullName>
    </submittedName>
</protein>
<dbReference type="InterPro" id="IPR003593">
    <property type="entry name" value="AAA+_ATPase"/>
</dbReference>